<organism evidence="2 3">
    <name type="scientific">Dictyocaulus viviparus</name>
    <name type="common">Bovine lungworm</name>
    <dbReference type="NCBI Taxonomy" id="29172"/>
    <lineage>
        <taxon>Eukaryota</taxon>
        <taxon>Metazoa</taxon>
        <taxon>Ecdysozoa</taxon>
        <taxon>Nematoda</taxon>
        <taxon>Chromadorea</taxon>
        <taxon>Rhabditida</taxon>
        <taxon>Rhabditina</taxon>
        <taxon>Rhabditomorpha</taxon>
        <taxon>Strongyloidea</taxon>
        <taxon>Metastrongylidae</taxon>
        <taxon>Dictyocaulus</taxon>
    </lineage>
</organism>
<name>A0A0D8XUD6_DICVI</name>
<evidence type="ECO:0000256" key="1">
    <source>
        <dbReference type="SAM" id="Phobius"/>
    </source>
</evidence>
<reference evidence="2 3" key="1">
    <citation type="submission" date="2013-11" db="EMBL/GenBank/DDBJ databases">
        <title>Draft genome of the bovine lungworm Dictyocaulus viviparus.</title>
        <authorList>
            <person name="Mitreva M."/>
        </authorList>
    </citation>
    <scope>NUCLEOTIDE SEQUENCE [LARGE SCALE GENOMIC DNA]</scope>
    <source>
        <strain evidence="2 3">HannoverDv2000</strain>
    </source>
</reference>
<proteinExistence type="predicted"/>
<keyword evidence="1" id="KW-0472">Membrane</keyword>
<gene>
    <name evidence="2" type="ORF">DICVIV_06468</name>
</gene>
<dbReference type="Proteomes" id="UP000053766">
    <property type="component" value="Unassembled WGS sequence"/>
</dbReference>
<evidence type="ECO:0000313" key="2">
    <source>
        <dbReference type="EMBL" id="KJH47437.1"/>
    </source>
</evidence>
<feature type="transmembrane region" description="Helical" evidence="1">
    <location>
        <begin position="20"/>
        <end position="39"/>
    </location>
</feature>
<dbReference type="EMBL" id="KN716307">
    <property type="protein sequence ID" value="KJH47437.1"/>
    <property type="molecule type" value="Genomic_DNA"/>
</dbReference>
<dbReference type="STRING" id="29172.A0A0D8XUD6"/>
<protein>
    <recommendedName>
        <fullName evidence="4">Cation/H+ exchanger domain-containing protein</fullName>
    </recommendedName>
</protein>
<feature type="transmembrane region" description="Helical" evidence="1">
    <location>
        <begin position="97"/>
        <end position="120"/>
    </location>
</feature>
<reference evidence="3" key="2">
    <citation type="journal article" date="2016" name="Sci. Rep.">
        <title>Dictyocaulus viviparus genome, variome and transcriptome elucidate lungworm biology and support future intervention.</title>
        <authorList>
            <person name="McNulty S.N."/>
            <person name="Strube C."/>
            <person name="Rosa B.A."/>
            <person name="Martin J.C."/>
            <person name="Tyagi R."/>
            <person name="Choi Y.J."/>
            <person name="Wang Q."/>
            <person name="Hallsworth Pepin K."/>
            <person name="Zhang X."/>
            <person name="Ozersky P."/>
            <person name="Wilson R.K."/>
            <person name="Sternberg P.W."/>
            <person name="Gasser R.B."/>
            <person name="Mitreva M."/>
        </authorList>
    </citation>
    <scope>NUCLEOTIDE SEQUENCE [LARGE SCALE GENOMIC DNA]</scope>
    <source>
        <strain evidence="3">HannoverDv2000</strain>
    </source>
</reference>
<evidence type="ECO:0000313" key="3">
    <source>
        <dbReference type="Proteomes" id="UP000053766"/>
    </source>
</evidence>
<accession>A0A0D8XUD6</accession>
<keyword evidence="3" id="KW-1185">Reference proteome</keyword>
<dbReference type="OrthoDB" id="196264at2759"/>
<evidence type="ECO:0008006" key="4">
    <source>
        <dbReference type="Google" id="ProtNLM"/>
    </source>
</evidence>
<dbReference type="AlphaFoldDB" id="A0A0D8XUD6"/>
<sequence length="154" mass="17003">MEVDERGYRRDPQALCETKLFPIHLFLVHLSSIVIVFHIHGAPTVNEVLHVSVFGESLLNDGVSVVTSFCSTVVQVFYRMFASFTEIGTENLVTMDYVNGVVCFGGIAIGLLVALGASFITKLQYLLAHQNEDKPHCGGQSIRHAHTQKPQAFL</sequence>
<dbReference type="Gene3D" id="6.10.140.1330">
    <property type="match status" value="1"/>
</dbReference>
<keyword evidence="1" id="KW-1133">Transmembrane helix</keyword>
<keyword evidence="1" id="KW-0812">Transmembrane</keyword>